<sequence>MPSLAGFSDNPLDTKENVSAAARALLQPLLPHFSPGRARIRLPITSGAHFDEHAADLEGYARPLWVVAALLSSGAGPEPLLEPWIAGLRNGLDPSHKEHWGAIGDWDQRMVEAEIISFALLAAPASFYETLGSSDKSNLVRWLQGLNGKVMPENNWRWFRVLSNLALIKVCGVAHALLWPLVEQDLETLESFYMADGWASDGVWRAAAEDPRQEGTGVDAARGRHADYYSGSFAMQFSQMLYAKFAGDLDPGRCSVFRQRARQYARTFWAYFDQDGAPIPFGRSLCYKFAMGGFYAAFAYCGLCDNDDDDEYTSHGAVKGMLLRHLRWWASHSEGTFWSDGTLNIGYLYPNMYLSEDYNSPQSPYWALKSLIVVALPGGDAFWSAEELPHPLSRGQGREHAGDKDVVPVRPARQIVCNHGRGRHHFLLSSGQFCVWPMKATQAKYAKFAYSSAFGFSVPTGPLVAQIAPDNMLALSKDNGDTWTVRWVSTGETEFVSVPISISGSPPQRTTALVSRWKPWSTGSVQVETTLIPPCSAWPDWHVRVHRICAGNDASLLSLDAVEGGFAIDGRQKANRRIIPKRQGDAGQTLMSLGLRDGEVALETPDSSLVLSSAGASGIVNLAPLSPPSLRSVGEVLKPDPNTNLMVTRTLLPTIKHSGASWPKEDVVIITGVFAIHDGKNAMTLAEIEERWSRRPCVKYKAESGLSLS</sequence>
<feature type="domain" description="DUF2264" evidence="2">
    <location>
        <begin position="406"/>
        <end position="698"/>
    </location>
</feature>
<organism evidence="3 4">
    <name type="scientific">Metarhizium guizhouense (strain ARSEF 977)</name>
    <dbReference type="NCBI Taxonomy" id="1276136"/>
    <lineage>
        <taxon>Eukaryota</taxon>
        <taxon>Fungi</taxon>
        <taxon>Dikarya</taxon>
        <taxon>Ascomycota</taxon>
        <taxon>Pezizomycotina</taxon>
        <taxon>Sordariomycetes</taxon>
        <taxon>Hypocreomycetidae</taxon>
        <taxon>Hypocreales</taxon>
        <taxon>Clavicipitaceae</taxon>
        <taxon>Metarhizium</taxon>
    </lineage>
</organism>
<dbReference type="PANTHER" id="PTHR35339:SF2">
    <property type="entry name" value="DUF2264 DOMAIN-CONTAINING PROTEIN-RELATED"/>
    <property type="match status" value="1"/>
</dbReference>
<dbReference type="EMBL" id="AZNH01000041">
    <property type="protein sequence ID" value="KID84469.1"/>
    <property type="molecule type" value="Genomic_DNA"/>
</dbReference>
<name>A0A0B4HXV8_METGA</name>
<proteinExistence type="predicted"/>
<dbReference type="OrthoDB" id="5150166at2759"/>
<accession>A0A0B4HXV8</accession>
<dbReference type="InterPro" id="IPR016624">
    <property type="entry name" value="UCP014753"/>
</dbReference>
<evidence type="ECO:0008006" key="5">
    <source>
        <dbReference type="Google" id="ProtNLM"/>
    </source>
</evidence>
<dbReference type="InterPro" id="IPR049349">
    <property type="entry name" value="DUF2264_N"/>
</dbReference>
<dbReference type="Pfam" id="PF10022">
    <property type="entry name" value="DUF2264"/>
    <property type="match status" value="1"/>
</dbReference>
<keyword evidence="4" id="KW-1185">Reference proteome</keyword>
<dbReference type="PIRSF" id="PIRSF014753">
    <property type="entry name" value="UCP014753"/>
    <property type="match status" value="1"/>
</dbReference>
<feature type="domain" description="DUF2264" evidence="1">
    <location>
        <begin position="14"/>
        <end position="389"/>
    </location>
</feature>
<gene>
    <name evidence="3" type="ORF">MGU_08287</name>
</gene>
<evidence type="ECO:0000259" key="2">
    <source>
        <dbReference type="Pfam" id="PF20938"/>
    </source>
</evidence>
<dbReference type="Proteomes" id="UP000031192">
    <property type="component" value="Unassembled WGS sequence"/>
</dbReference>
<dbReference type="PANTHER" id="PTHR35339">
    <property type="entry name" value="LINALOOL DEHYDRATASE_ISOMERASE DOMAIN-CONTAINING PROTEIN"/>
    <property type="match status" value="1"/>
</dbReference>
<protein>
    <recommendedName>
        <fullName evidence="5">DUF2264 domain-containing protein</fullName>
    </recommendedName>
</protein>
<dbReference type="AlphaFoldDB" id="A0A0B4HXV8"/>
<evidence type="ECO:0000313" key="3">
    <source>
        <dbReference type="EMBL" id="KID84469.1"/>
    </source>
</evidence>
<dbReference type="Pfam" id="PF20938">
    <property type="entry name" value="DUF2264_C"/>
    <property type="match status" value="1"/>
</dbReference>
<reference evidence="3 4" key="1">
    <citation type="journal article" date="2014" name="Proc. Natl. Acad. Sci. U.S.A.">
        <title>Trajectory and genomic determinants of fungal-pathogen speciation and host adaptation.</title>
        <authorList>
            <person name="Hu X."/>
            <person name="Xiao G."/>
            <person name="Zheng P."/>
            <person name="Shang Y."/>
            <person name="Su Y."/>
            <person name="Zhang X."/>
            <person name="Liu X."/>
            <person name="Zhan S."/>
            <person name="St Leger R.J."/>
            <person name="Wang C."/>
        </authorList>
    </citation>
    <scope>NUCLEOTIDE SEQUENCE [LARGE SCALE GENOMIC DNA]</scope>
    <source>
        <strain evidence="3 4">ARSEF 977</strain>
    </source>
</reference>
<evidence type="ECO:0000313" key="4">
    <source>
        <dbReference type="Proteomes" id="UP000031192"/>
    </source>
</evidence>
<comment type="caution">
    <text evidence="3">The sequence shown here is derived from an EMBL/GenBank/DDBJ whole genome shotgun (WGS) entry which is preliminary data.</text>
</comment>
<dbReference type="HOGENOM" id="CLU_028269_1_0_1"/>
<evidence type="ECO:0000259" key="1">
    <source>
        <dbReference type="Pfam" id="PF10022"/>
    </source>
</evidence>
<dbReference type="InterPro" id="IPR049237">
    <property type="entry name" value="DUF2264_C"/>
</dbReference>